<feature type="transmembrane region" description="Helical" evidence="1">
    <location>
        <begin position="336"/>
        <end position="352"/>
    </location>
</feature>
<feature type="transmembrane region" description="Helical" evidence="1">
    <location>
        <begin position="278"/>
        <end position="295"/>
    </location>
</feature>
<name>A0A4Z1A6F4_9LEPT</name>
<sequence>MLKIKSELSVFLFCSFIVFAVYMLTRPMVTLDSFWVIPSSLSILNDGDMNLDEFMSYNPVESYSAVKINDHYFNYFPYGISILILPLVFFLKFFFSDAFLIEHHAQMEKLIASLLIVASLYFLYKLFLFYLSKWKSGFLIMAVALCTPLFTSGSRALWQHPGSVLMLSISLYILVYSLKRNSDFLPLLGIALTSAYIIRPTNSIPLLVISLFVLFQFRNNRVKYCIAILASGLIFLGFNYLNFGELLPPYYSSSRLAFEWESFKVAILANLFSPNRGLLIWSPFLIFAFFSFGNLKSHNLLAYISMLIIVLHIFAVSLFPHWWAGHSVGPRFMTDIIPFFALLLCLSMNRYYQYNLFKFSFLVFVLISFSIQLSAAISKKTQLWNIRDSDINLAPERIWDWYKPQFYPFD</sequence>
<feature type="transmembrane region" description="Helical" evidence="1">
    <location>
        <begin position="75"/>
        <end position="95"/>
    </location>
</feature>
<organism evidence="2 3">
    <name type="scientific">Leptospira congkakensis</name>
    <dbReference type="NCBI Taxonomy" id="2484932"/>
    <lineage>
        <taxon>Bacteria</taxon>
        <taxon>Pseudomonadati</taxon>
        <taxon>Spirochaetota</taxon>
        <taxon>Spirochaetia</taxon>
        <taxon>Leptospirales</taxon>
        <taxon>Leptospiraceae</taxon>
        <taxon>Leptospira</taxon>
    </lineage>
</organism>
<keyword evidence="1" id="KW-1133">Transmembrane helix</keyword>
<gene>
    <name evidence="2" type="ORF">EHQ69_09835</name>
</gene>
<feature type="transmembrane region" description="Helical" evidence="1">
    <location>
        <begin position="359"/>
        <end position="377"/>
    </location>
</feature>
<keyword evidence="1" id="KW-0812">Transmembrane</keyword>
<evidence type="ECO:0000256" key="1">
    <source>
        <dbReference type="SAM" id="Phobius"/>
    </source>
</evidence>
<feature type="transmembrane region" description="Helical" evidence="1">
    <location>
        <begin position="130"/>
        <end position="150"/>
    </location>
</feature>
<dbReference type="OrthoDB" id="316175at2"/>
<dbReference type="RefSeq" id="WP_135583250.1">
    <property type="nucleotide sequence ID" value="NZ_RQGO01000005.1"/>
</dbReference>
<evidence type="ECO:0000313" key="3">
    <source>
        <dbReference type="Proteomes" id="UP000298263"/>
    </source>
</evidence>
<protein>
    <recommendedName>
        <fullName evidence="4">Dolichyl-phosphate-mannose--protein mannosyltransferase</fullName>
    </recommendedName>
</protein>
<feature type="transmembrane region" description="Helical" evidence="1">
    <location>
        <begin position="222"/>
        <end position="241"/>
    </location>
</feature>
<evidence type="ECO:0008006" key="4">
    <source>
        <dbReference type="Google" id="ProtNLM"/>
    </source>
</evidence>
<proteinExistence type="predicted"/>
<comment type="caution">
    <text evidence="2">The sequence shown here is derived from an EMBL/GenBank/DDBJ whole genome shotgun (WGS) entry which is preliminary data.</text>
</comment>
<feature type="transmembrane region" description="Helical" evidence="1">
    <location>
        <begin position="184"/>
        <end position="215"/>
    </location>
</feature>
<dbReference type="Proteomes" id="UP000298263">
    <property type="component" value="Unassembled WGS sequence"/>
</dbReference>
<feature type="transmembrane region" description="Helical" evidence="1">
    <location>
        <begin position="300"/>
        <end position="324"/>
    </location>
</feature>
<evidence type="ECO:0000313" key="2">
    <source>
        <dbReference type="EMBL" id="TGL90243.1"/>
    </source>
</evidence>
<keyword evidence="3" id="KW-1185">Reference proteome</keyword>
<reference evidence="2" key="1">
    <citation type="journal article" date="2019" name="PLoS Negl. Trop. Dis.">
        <title>Revisiting the worldwide diversity of Leptospira species in the environment.</title>
        <authorList>
            <person name="Vincent A.T."/>
            <person name="Schiettekatte O."/>
            <person name="Bourhy P."/>
            <person name="Veyrier F.J."/>
            <person name="Picardeau M."/>
        </authorList>
    </citation>
    <scope>NUCLEOTIDE SEQUENCE [LARGE SCALE GENOMIC DNA]</scope>
    <source>
        <strain evidence="2">201702422</strain>
    </source>
</reference>
<dbReference type="EMBL" id="RQGP01000022">
    <property type="protein sequence ID" value="TGL90243.1"/>
    <property type="molecule type" value="Genomic_DNA"/>
</dbReference>
<feature type="transmembrane region" description="Helical" evidence="1">
    <location>
        <begin position="107"/>
        <end position="124"/>
    </location>
</feature>
<dbReference type="AlphaFoldDB" id="A0A4Z1A6F4"/>
<keyword evidence="1" id="KW-0472">Membrane</keyword>
<accession>A0A4Z1A6F4</accession>
<feature type="transmembrane region" description="Helical" evidence="1">
    <location>
        <begin position="162"/>
        <end position="178"/>
    </location>
</feature>
<feature type="transmembrane region" description="Helical" evidence="1">
    <location>
        <begin position="7"/>
        <end position="25"/>
    </location>
</feature>